<dbReference type="InterPro" id="IPR007197">
    <property type="entry name" value="rSAM"/>
</dbReference>
<dbReference type="PANTHER" id="PTHR43787:SF3">
    <property type="entry name" value="ARYLSULFATASE REGULATORY PROTEIN"/>
    <property type="match status" value="1"/>
</dbReference>
<keyword evidence="2" id="KW-0004">4Fe-4S</keyword>
<dbReference type="OrthoDB" id="7021155at2"/>
<protein>
    <submittedName>
        <fullName evidence="9">Uncharacterized protein</fullName>
    </submittedName>
</protein>
<dbReference type="PANTHER" id="PTHR43787">
    <property type="entry name" value="FEMO COFACTOR BIOSYNTHESIS PROTEIN NIFB-RELATED"/>
    <property type="match status" value="1"/>
</dbReference>
<dbReference type="GO" id="GO:0046872">
    <property type="term" value="F:metal ion binding"/>
    <property type="evidence" value="ECO:0007669"/>
    <property type="project" value="UniProtKB-KW"/>
</dbReference>
<dbReference type="InterPro" id="IPR035959">
    <property type="entry name" value="RutC-like_sf"/>
</dbReference>
<evidence type="ECO:0000313" key="10">
    <source>
        <dbReference type="Proteomes" id="UP000244450"/>
    </source>
</evidence>
<dbReference type="Gene3D" id="3.20.20.70">
    <property type="entry name" value="Aldolase class I"/>
    <property type="match status" value="1"/>
</dbReference>
<dbReference type="AlphaFoldDB" id="A0A2T7BEW2"/>
<dbReference type="GO" id="GO:0051539">
    <property type="term" value="F:4 iron, 4 sulfur cluster binding"/>
    <property type="evidence" value="ECO:0007669"/>
    <property type="project" value="UniProtKB-KW"/>
</dbReference>
<dbReference type="SUPFAM" id="SSF55298">
    <property type="entry name" value="YjgF-like"/>
    <property type="match status" value="1"/>
</dbReference>
<accession>A0A2T7BEW2</accession>
<name>A0A2T7BEW2_9BACT</name>
<dbReference type="Gene3D" id="3.30.1330.40">
    <property type="entry name" value="RutC-like"/>
    <property type="match status" value="1"/>
</dbReference>
<evidence type="ECO:0000259" key="7">
    <source>
        <dbReference type="Pfam" id="PF04055"/>
    </source>
</evidence>
<dbReference type="SFLD" id="SFLDG01067">
    <property type="entry name" value="SPASM/twitch_domain_containing"/>
    <property type="match status" value="1"/>
</dbReference>
<dbReference type="InterPro" id="IPR058240">
    <property type="entry name" value="rSAM_sf"/>
</dbReference>
<dbReference type="EMBL" id="QCYK01000002">
    <property type="protein sequence ID" value="PUZ24815.1"/>
    <property type="molecule type" value="Genomic_DNA"/>
</dbReference>
<comment type="caution">
    <text evidence="9">The sequence shown here is derived from an EMBL/GenBank/DDBJ whole genome shotgun (WGS) entry which is preliminary data.</text>
</comment>
<evidence type="ECO:0000256" key="5">
    <source>
        <dbReference type="ARBA" id="ARBA00023004"/>
    </source>
</evidence>
<dbReference type="CDD" id="cd01335">
    <property type="entry name" value="Radical_SAM"/>
    <property type="match status" value="1"/>
</dbReference>
<evidence type="ECO:0000256" key="2">
    <source>
        <dbReference type="ARBA" id="ARBA00022485"/>
    </source>
</evidence>
<feature type="domain" description="Radical SAM core" evidence="7">
    <location>
        <begin position="327"/>
        <end position="452"/>
    </location>
</feature>
<evidence type="ECO:0000259" key="8">
    <source>
        <dbReference type="Pfam" id="PF21168"/>
    </source>
</evidence>
<proteinExistence type="predicted"/>
<organism evidence="9 10">
    <name type="scientific">Chitinophaga parva</name>
    <dbReference type="NCBI Taxonomy" id="2169414"/>
    <lineage>
        <taxon>Bacteria</taxon>
        <taxon>Pseudomonadati</taxon>
        <taxon>Bacteroidota</taxon>
        <taxon>Chitinophagia</taxon>
        <taxon>Chitinophagales</taxon>
        <taxon>Chitinophagaceae</taxon>
        <taxon>Chitinophaga</taxon>
    </lineage>
</organism>
<keyword evidence="5" id="KW-0408">Iron</keyword>
<evidence type="ECO:0000313" key="9">
    <source>
        <dbReference type="EMBL" id="PUZ24815.1"/>
    </source>
</evidence>
<keyword evidence="4" id="KW-0479">Metal-binding</keyword>
<evidence type="ECO:0000256" key="6">
    <source>
        <dbReference type="ARBA" id="ARBA00023014"/>
    </source>
</evidence>
<keyword evidence="3" id="KW-0949">S-adenosyl-L-methionine</keyword>
<dbReference type="Pfam" id="PF21168">
    <property type="entry name" value="FkbO_Hyg5-like_N"/>
    <property type="match status" value="1"/>
</dbReference>
<gene>
    <name evidence="9" type="ORF">DCC81_10825</name>
</gene>
<dbReference type="RefSeq" id="WP_108686656.1">
    <property type="nucleotide sequence ID" value="NZ_QCYK01000002.1"/>
</dbReference>
<dbReference type="Proteomes" id="UP000244450">
    <property type="component" value="Unassembled WGS sequence"/>
</dbReference>
<dbReference type="InterPro" id="IPR013785">
    <property type="entry name" value="Aldolase_TIM"/>
</dbReference>
<comment type="cofactor">
    <cofactor evidence="1">
        <name>[4Fe-4S] cluster</name>
        <dbReference type="ChEBI" id="CHEBI:49883"/>
    </cofactor>
</comment>
<dbReference type="InterPro" id="IPR049368">
    <property type="entry name" value="FkbO_Hyg5-like_N"/>
</dbReference>
<keyword evidence="6" id="KW-0411">Iron-sulfur</keyword>
<dbReference type="GO" id="GO:0003824">
    <property type="term" value="F:catalytic activity"/>
    <property type="evidence" value="ECO:0007669"/>
    <property type="project" value="InterPro"/>
</dbReference>
<dbReference type="SUPFAM" id="SSF102114">
    <property type="entry name" value="Radical SAM enzymes"/>
    <property type="match status" value="1"/>
</dbReference>
<dbReference type="SFLD" id="SFLDS00029">
    <property type="entry name" value="Radical_SAM"/>
    <property type="match status" value="1"/>
</dbReference>
<evidence type="ECO:0000256" key="3">
    <source>
        <dbReference type="ARBA" id="ARBA00022691"/>
    </source>
</evidence>
<evidence type="ECO:0000256" key="4">
    <source>
        <dbReference type="ARBA" id="ARBA00022723"/>
    </source>
</evidence>
<feature type="domain" description="Chorismatase FkbO/Hyg5-like N-terminal" evidence="8">
    <location>
        <begin position="32"/>
        <end position="149"/>
    </location>
</feature>
<reference evidence="9 10" key="1">
    <citation type="submission" date="2018-04" db="EMBL/GenBank/DDBJ databases">
        <title>Chitinophaga fuyangensis sp. nov., isolated from soil in a chemical factory.</title>
        <authorList>
            <person name="Chen K."/>
        </authorList>
    </citation>
    <scope>NUCLEOTIDE SEQUENCE [LARGE SCALE GENOMIC DNA]</scope>
    <source>
        <strain evidence="9 10">LY-1</strain>
    </source>
</reference>
<evidence type="ECO:0000256" key="1">
    <source>
        <dbReference type="ARBA" id="ARBA00001966"/>
    </source>
</evidence>
<sequence length="574" mass="65279">MRFVTNATQIAQQDNATLLKQTVINGTLVDAWFAEQDEHAVAETYGNIRLQRASNGVFGRLELSLEQGISHAAYEAYRELLHTLQLFPGYTLLRCWNYVPDITRVYQAFNAGRYQAFENFYGTAWREHPAPAASAVGTDGNTLQVEFMAVQTPLAFIENKDQVPAYQYSEQYGKLPPYFSRGAIFQNKGQRLLLSSGTASIVGEHSVHPGDIYEQLARSILNLRILAGQFNLKQYNIHYGFALEDIVLMRVYYKHAADRPFLERYLPKVLAPGCQLAFQQADICREELLVELEAVFVKKGETEQGTLPKYFMKGDRIKTESFEIHVAEHCNLRCRDCCNISPFNAKHFMSLADVRASCDFVKENLLPDVFKIAGGEPTLHPELDKILQTIRQANLGCAVRVITNGLLLHRMTDLFWENVGQLTISHYISAPMKPHILEEVKAKAKTYEVVLNIKYVEQFNEIFVEEKITDPARIQHIYDDCWMRHRCLITRNGYFYKCTRAAYMNETLAIKGIPATVNYTEADGIAVDDPQFKTKALAYLNETAPLHACEYCLGVSGNLRENMQLKKADIPVRP</sequence>
<keyword evidence="10" id="KW-1185">Reference proteome</keyword>
<dbReference type="Pfam" id="PF04055">
    <property type="entry name" value="Radical_SAM"/>
    <property type="match status" value="1"/>
</dbReference>